<evidence type="ECO:0000313" key="3">
    <source>
        <dbReference type="Proteomes" id="UP000033514"/>
    </source>
</evidence>
<protein>
    <recommendedName>
        <fullName evidence="1">HTH cro/C1-type domain-containing protein</fullName>
    </recommendedName>
</protein>
<name>A0A0F5L987_9HYPH</name>
<dbReference type="STRING" id="361041.VW35_10900"/>
<dbReference type="CDD" id="cd00093">
    <property type="entry name" value="HTH_XRE"/>
    <property type="match status" value="1"/>
</dbReference>
<dbReference type="EMBL" id="LAJG01000022">
    <property type="protein sequence ID" value="KKB78172.1"/>
    <property type="molecule type" value="Genomic_DNA"/>
</dbReference>
<evidence type="ECO:0000259" key="1">
    <source>
        <dbReference type="PROSITE" id="PS50943"/>
    </source>
</evidence>
<dbReference type="InterPro" id="IPR001387">
    <property type="entry name" value="Cro/C1-type_HTH"/>
</dbReference>
<dbReference type="PATRIC" id="fig|361041.3.peg.1547"/>
<dbReference type="Proteomes" id="UP000033514">
    <property type="component" value="Unassembled WGS sequence"/>
</dbReference>
<dbReference type="InterPro" id="IPR010982">
    <property type="entry name" value="Lambda_DNA-bd_dom_sf"/>
</dbReference>
<accession>A0A0F5L987</accession>
<feature type="domain" description="HTH cro/C1-type" evidence="1">
    <location>
        <begin position="14"/>
        <end position="68"/>
    </location>
</feature>
<dbReference type="AlphaFoldDB" id="A0A0F5L987"/>
<dbReference type="RefSeq" id="WP_046143107.1">
    <property type="nucleotide sequence ID" value="NZ_LAJG01000022.1"/>
</dbReference>
<dbReference type="SUPFAM" id="SSF47413">
    <property type="entry name" value="lambda repressor-like DNA-binding domains"/>
    <property type="match status" value="1"/>
</dbReference>
<reference evidence="2 3" key="1">
    <citation type="submission" date="2015-03" db="EMBL/GenBank/DDBJ databases">
        <authorList>
            <person name="Hassan Y.I."/>
            <person name="Lepp D."/>
            <person name="Zhou T."/>
        </authorList>
    </citation>
    <scope>NUCLEOTIDE SEQUENCE [LARGE SCALE GENOMIC DNA]</scope>
    <source>
        <strain evidence="2 3">GH2-10</strain>
    </source>
</reference>
<dbReference type="Pfam" id="PF01381">
    <property type="entry name" value="HTH_3"/>
    <property type="match status" value="1"/>
</dbReference>
<dbReference type="GO" id="GO:0003677">
    <property type="term" value="F:DNA binding"/>
    <property type="evidence" value="ECO:0007669"/>
    <property type="project" value="InterPro"/>
</dbReference>
<proteinExistence type="predicted"/>
<gene>
    <name evidence="2" type="ORF">VW35_10900</name>
</gene>
<dbReference type="SMART" id="SM00530">
    <property type="entry name" value="HTH_XRE"/>
    <property type="match status" value="1"/>
</dbReference>
<comment type="caution">
    <text evidence="2">The sequence shown here is derived from an EMBL/GenBank/DDBJ whole genome shotgun (WGS) entry which is preliminary data.</text>
</comment>
<dbReference type="OrthoDB" id="7950671at2"/>
<organism evidence="2 3">
    <name type="scientific">Devosia soli</name>
    <dbReference type="NCBI Taxonomy" id="361041"/>
    <lineage>
        <taxon>Bacteria</taxon>
        <taxon>Pseudomonadati</taxon>
        <taxon>Pseudomonadota</taxon>
        <taxon>Alphaproteobacteria</taxon>
        <taxon>Hyphomicrobiales</taxon>
        <taxon>Devosiaceae</taxon>
        <taxon>Devosia</taxon>
    </lineage>
</organism>
<evidence type="ECO:0000313" key="2">
    <source>
        <dbReference type="EMBL" id="KKB78172.1"/>
    </source>
</evidence>
<sequence length="85" mass="9027">MKQLSAAALLGQNVQRLRQAQGLDAALFAKGLGWSEASLRALEEGRLDVDLDTIDLLSAALNIAPHDLFETAENAAGRLALKRSG</sequence>
<dbReference type="PROSITE" id="PS50943">
    <property type="entry name" value="HTH_CROC1"/>
    <property type="match status" value="1"/>
</dbReference>
<keyword evidence="3" id="KW-1185">Reference proteome</keyword>
<dbReference type="Gene3D" id="1.10.260.40">
    <property type="entry name" value="lambda repressor-like DNA-binding domains"/>
    <property type="match status" value="1"/>
</dbReference>